<dbReference type="SUPFAM" id="SSF53850">
    <property type="entry name" value="Periplasmic binding protein-like II"/>
    <property type="match status" value="1"/>
</dbReference>
<dbReference type="EMBL" id="JAMQAW010000003">
    <property type="protein sequence ID" value="MCM2387558.1"/>
    <property type="molecule type" value="Genomic_DNA"/>
</dbReference>
<organism evidence="6 7">
    <name type="scientific">Streptomyces albipurpureus</name>
    <dbReference type="NCBI Taxonomy" id="2897419"/>
    <lineage>
        <taxon>Bacteria</taxon>
        <taxon>Bacillati</taxon>
        <taxon>Actinomycetota</taxon>
        <taxon>Actinomycetes</taxon>
        <taxon>Kitasatosporales</taxon>
        <taxon>Streptomycetaceae</taxon>
        <taxon>Streptomyces</taxon>
    </lineage>
</organism>
<reference evidence="6" key="1">
    <citation type="submission" date="2022-06" db="EMBL/GenBank/DDBJ databases">
        <title>Genome public.</title>
        <authorList>
            <person name="Sun Q."/>
        </authorList>
    </citation>
    <scope>NUCLEOTIDE SEQUENCE</scope>
    <source>
        <strain evidence="6">CWNU-1</strain>
    </source>
</reference>
<evidence type="ECO:0000313" key="6">
    <source>
        <dbReference type="EMBL" id="MCM2387558.1"/>
    </source>
</evidence>
<feature type="chain" id="PRO_5047136567" evidence="4">
    <location>
        <begin position="26"/>
        <end position="358"/>
    </location>
</feature>
<evidence type="ECO:0000256" key="2">
    <source>
        <dbReference type="ARBA" id="ARBA00010742"/>
    </source>
</evidence>
<proteinExistence type="inferred from homology"/>
<evidence type="ECO:0000256" key="4">
    <source>
        <dbReference type="SAM" id="SignalP"/>
    </source>
</evidence>
<keyword evidence="3 4" id="KW-0732">Signal</keyword>
<comment type="subcellular location">
    <subcellularLocation>
        <location evidence="1">Periplasm</location>
    </subcellularLocation>
</comment>
<evidence type="ECO:0000256" key="3">
    <source>
        <dbReference type="ARBA" id="ARBA00022729"/>
    </source>
</evidence>
<dbReference type="PANTHER" id="PTHR30024">
    <property type="entry name" value="ALIPHATIC SULFONATES-BINDING PROTEIN-RELATED"/>
    <property type="match status" value="1"/>
</dbReference>
<evidence type="ECO:0000259" key="5">
    <source>
        <dbReference type="Pfam" id="PF09084"/>
    </source>
</evidence>
<protein>
    <submittedName>
        <fullName evidence="6">ABC transporter substrate-binding protein</fullName>
    </submittedName>
</protein>
<name>A0ABT0UGJ6_9ACTN</name>
<evidence type="ECO:0000313" key="7">
    <source>
        <dbReference type="Proteomes" id="UP001431429"/>
    </source>
</evidence>
<dbReference type="PROSITE" id="PS51257">
    <property type="entry name" value="PROKAR_LIPOPROTEIN"/>
    <property type="match status" value="1"/>
</dbReference>
<dbReference type="Pfam" id="PF09084">
    <property type="entry name" value="NMT1"/>
    <property type="match status" value="1"/>
</dbReference>
<evidence type="ECO:0000256" key="1">
    <source>
        <dbReference type="ARBA" id="ARBA00004418"/>
    </source>
</evidence>
<dbReference type="RefSeq" id="WP_250917917.1">
    <property type="nucleotide sequence ID" value="NZ_JAMQAW010000003.1"/>
</dbReference>
<dbReference type="Proteomes" id="UP001431429">
    <property type="component" value="Unassembled WGS sequence"/>
</dbReference>
<dbReference type="Gene3D" id="3.40.190.10">
    <property type="entry name" value="Periplasmic binding protein-like II"/>
    <property type="match status" value="2"/>
</dbReference>
<accession>A0ABT0UGJ6</accession>
<keyword evidence="7" id="KW-1185">Reference proteome</keyword>
<feature type="domain" description="SsuA/THI5-like" evidence="5">
    <location>
        <begin position="63"/>
        <end position="264"/>
    </location>
</feature>
<feature type="signal peptide" evidence="4">
    <location>
        <begin position="1"/>
        <end position="25"/>
    </location>
</feature>
<comment type="similarity">
    <text evidence="2">Belongs to the bacterial solute-binding protein SsuA/TauA family.</text>
</comment>
<dbReference type="InterPro" id="IPR015168">
    <property type="entry name" value="SsuA/THI5"/>
</dbReference>
<sequence>MNRSRAVSAVGLAMLLLGMTACGGAAEEDDGQARAGDFCKPLAKTEKVTFGSAPAPAYGTSFQAEGGGYYKAAKLEVKASTFASGQDVIALVGRGQLDAAMVGFPANVFSAIDQGVDVRVVSASGLLKEDKRNTLFVRSDLLKNGTVSEISDLKGLRFGLPGGPGSAAFYMSGLMLEKGGLKLKDVKTVSLAPPDMLTAFQTKSIDAAMVSAPFNNSVEKSGLAQGIDTLGSLIRVQTGGLIMGPNLLKKKPEVGCAFLKAHIEAARKELAPGYSKRPEVMDRFVELGKFPRQFMEAVPENVFDSTLLVDKDKLNGMQAMFIDQGSLDLKRPLPYDKVVDVPFYEQAIKSLDKASVKP</sequence>
<gene>
    <name evidence="6" type="ORF">NBG84_04405</name>
</gene>
<dbReference type="PANTHER" id="PTHR30024:SF47">
    <property type="entry name" value="TAURINE-BINDING PERIPLASMIC PROTEIN"/>
    <property type="match status" value="1"/>
</dbReference>
<comment type="caution">
    <text evidence="6">The sequence shown here is derived from an EMBL/GenBank/DDBJ whole genome shotgun (WGS) entry which is preliminary data.</text>
</comment>